<keyword evidence="12 18" id="KW-0186">Copper</keyword>
<keyword evidence="24" id="KW-0560">Oxidoreductase</keyword>
<evidence type="ECO:0000256" key="7">
    <source>
        <dbReference type="ARBA" id="ARBA00022723"/>
    </source>
</evidence>
<dbReference type="Gene3D" id="1.10.287.90">
    <property type="match status" value="1"/>
</dbReference>
<dbReference type="PANTHER" id="PTHR22888:SF9">
    <property type="entry name" value="CYTOCHROME C OXIDASE SUBUNIT 2"/>
    <property type="match status" value="1"/>
</dbReference>
<dbReference type="EMBL" id="WEIA01000025">
    <property type="protein sequence ID" value="NLR24211.1"/>
    <property type="molecule type" value="Genomic_DNA"/>
</dbReference>
<proteinExistence type="inferred from homology"/>
<dbReference type="Gene3D" id="1.10.760.10">
    <property type="entry name" value="Cytochrome c-like domain"/>
    <property type="match status" value="1"/>
</dbReference>
<evidence type="ECO:0000313" key="25">
    <source>
        <dbReference type="EMBL" id="WOX28443.1"/>
    </source>
</evidence>
<dbReference type="EC" id="7.1.1.9" evidence="18"/>
<dbReference type="InterPro" id="IPR045187">
    <property type="entry name" value="CcO_II"/>
</dbReference>
<comment type="subcellular location">
    <subcellularLocation>
        <location evidence="17">Cell membrane</location>
        <topology evidence="17">Multi-pass membrane protein</topology>
    </subcellularLocation>
    <subcellularLocation>
        <location evidence="1">Membrane</location>
        <topology evidence="1">Multi-pass membrane protein</topology>
    </subcellularLocation>
</comment>
<dbReference type="SUPFAM" id="SSF81464">
    <property type="entry name" value="Cytochrome c oxidase subunit II-like, transmembrane region"/>
    <property type="match status" value="1"/>
</dbReference>
<dbReference type="PANTHER" id="PTHR22888">
    <property type="entry name" value="CYTOCHROME C OXIDASE, SUBUNIT II"/>
    <property type="match status" value="1"/>
</dbReference>
<dbReference type="NCBIfam" id="TIGR02866">
    <property type="entry name" value="CoxB"/>
    <property type="match status" value="1"/>
</dbReference>
<evidence type="ECO:0000256" key="1">
    <source>
        <dbReference type="ARBA" id="ARBA00004141"/>
    </source>
</evidence>
<evidence type="ECO:0000313" key="27">
    <source>
        <dbReference type="Proteomes" id="UP001304419"/>
    </source>
</evidence>
<evidence type="ECO:0000259" key="21">
    <source>
        <dbReference type="PROSITE" id="PS50857"/>
    </source>
</evidence>
<dbReference type="GO" id="GO:0004129">
    <property type="term" value="F:cytochrome-c oxidase activity"/>
    <property type="evidence" value="ECO:0007669"/>
    <property type="project" value="UniProtKB-EC"/>
</dbReference>
<evidence type="ECO:0000256" key="15">
    <source>
        <dbReference type="ARBA" id="ARBA00047816"/>
    </source>
</evidence>
<dbReference type="InterPro" id="IPR002429">
    <property type="entry name" value="CcO_II-like_C"/>
</dbReference>
<feature type="transmembrane region" description="Helical" evidence="19">
    <location>
        <begin position="45"/>
        <end position="65"/>
    </location>
</feature>
<reference evidence="25 27" key="2">
    <citation type="submission" date="2023-10" db="EMBL/GenBank/DDBJ databases">
        <title>To unveil natural product biosynthetic capacity in Pseudoalteromonas.</title>
        <authorList>
            <person name="Wang J."/>
        </authorList>
    </citation>
    <scope>NUCLEOTIDE SEQUENCE [LARGE SCALE GENOMIC DNA]</scope>
    <source>
        <strain evidence="25 27">DSM 15914</strain>
    </source>
</reference>
<dbReference type="Pfam" id="PF00116">
    <property type="entry name" value="COX2"/>
    <property type="match status" value="1"/>
</dbReference>
<dbReference type="PRINTS" id="PR01166">
    <property type="entry name" value="CYCOXIDASEII"/>
</dbReference>
<keyword evidence="9 17" id="KW-0249">Electron transport</keyword>
<name>A0A8I2HCL8_9GAMM</name>
<protein>
    <recommendedName>
        <fullName evidence="18">Cytochrome c oxidase subunit 2</fullName>
        <ecNumber evidence="18">7.1.1.9</ecNumber>
    </recommendedName>
</protein>
<feature type="domain" description="Cytochrome oxidase subunit II copper A binding" evidence="21">
    <location>
        <begin position="115"/>
        <end position="252"/>
    </location>
</feature>
<dbReference type="PROSITE" id="PS00078">
    <property type="entry name" value="COX2"/>
    <property type="match status" value="1"/>
</dbReference>
<evidence type="ECO:0000256" key="13">
    <source>
        <dbReference type="ARBA" id="ARBA00023136"/>
    </source>
</evidence>
<evidence type="ECO:0000259" key="23">
    <source>
        <dbReference type="PROSITE" id="PS51007"/>
    </source>
</evidence>
<dbReference type="InterPro" id="IPR001505">
    <property type="entry name" value="Copper_CuA"/>
</dbReference>
<evidence type="ECO:0000259" key="22">
    <source>
        <dbReference type="PROSITE" id="PS50999"/>
    </source>
</evidence>
<evidence type="ECO:0000256" key="10">
    <source>
        <dbReference type="ARBA" id="ARBA00022989"/>
    </source>
</evidence>
<dbReference type="PROSITE" id="PS50999">
    <property type="entry name" value="COX2_TM"/>
    <property type="match status" value="1"/>
</dbReference>
<reference evidence="24" key="1">
    <citation type="submission" date="2019-10" db="EMBL/GenBank/DDBJ databases">
        <authorList>
            <person name="Paulsen S."/>
        </authorList>
    </citation>
    <scope>NUCLEOTIDE SEQUENCE</scope>
    <source>
        <strain evidence="24">LMG 19692</strain>
    </source>
</reference>
<evidence type="ECO:0000256" key="14">
    <source>
        <dbReference type="ARBA" id="ARBA00024688"/>
    </source>
</evidence>
<dbReference type="PROSITE" id="PS50857">
    <property type="entry name" value="COX2_CUA"/>
    <property type="match status" value="1"/>
</dbReference>
<evidence type="ECO:0000256" key="16">
    <source>
        <dbReference type="PROSITE-ProRule" id="PRU00433"/>
    </source>
</evidence>
<accession>A0A8I2HCL8</accession>
<keyword evidence="20" id="KW-0732">Signal</keyword>
<dbReference type="GeneID" id="98337371"/>
<keyword evidence="10 19" id="KW-1133">Transmembrane helix</keyword>
<dbReference type="InterPro" id="IPR036257">
    <property type="entry name" value="Cyt_c_oxidase_su2_TM_sf"/>
</dbReference>
<dbReference type="AlphaFoldDB" id="A0A8I2HCL8"/>
<dbReference type="Gene3D" id="2.60.40.420">
    <property type="entry name" value="Cupredoxins - blue copper proteins"/>
    <property type="match status" value="1"/>
</dbReference>
<comment type="cofactor">
    <cofactor evidence="18">
        <name>Cu cation</name>
        <dbReference type="ChEBI" id="CHEBI:23378"/>
    </cofactor>
    <text evidence="18">Binds a copper A center.</text>
</comment>
<evidence type="ECO:0000256" key="17">
    <source>
        <dbReference type="RuleBase" id="RU000456"/>
    </source>
</evidence>
<evidence type="ECO:0000256" key="18">
    <source>
        <dbReference type="RuleBase" id="RU004024"/>
    </source>
</evidence>
<evidence type="ECO:0000256" key="6">
    <source>
        <dbReference type="ARBA" id="ARBA00022692"/>
    </source>
</evidence>
<evidence type="ECO:0000256" key="5">
    <source>
        <dbReference type="ARBA" id="ARBA00022660"/>
    </source>
</evidence>
<keyword evidence="27" id="KW-1185">Reference proteome</keyword>
<feature type="transmembrane region" description="Helical" evidence="19">
    <location>
        <begin position="86"/>
        <end position="104"/>
    </location>
</feature>
<feature type="signal peptide" evidence="20">
    <location>
        <begin position="1"/>
        <end position="21"/>
    </location>
</feature>
<comment type="catalytic activity">
    <reaction evidence="15 18">
        <text>4 Fe(II)-[cytochrome c] + O2 + 8 H(+)(in) = 4 Fe(III)-[cytochrome c] + 2 H2O + 4 H(+)(out)</text>
        <dbReference type="Rhea" id="RHEA:11436"/>
        <dbReference type="Rhea" id="RHEA-COMP:10350"/>
        <dbReference type="Rhea" id="RHEA-COMP:14399"/>
        <dbReference type="ChEBI" id="CHEBI:15377"/>
        <dbReference type="ChEBI" id="CHEBI:15378"/>
        <dbReference type="ChEBI" id="CHEBI:15379"/>
        <dbReference type="ChEBI" id="CHEBI:29033"/>
        <dbReference type="ChEBI" id="CHEBI:29034"/>
        <dbReference type="EC" id="7.1.1.9"/>
    </reaction>
</comment>
<keyword evidence="3 17" id="KW-0813">Transport</keyword>
<feature type="domain" description="Cytochrome oxidase subunit II transmembrane region profile" evidence="22">
    <location>
        <begin position="17"/>
        <end position="114"/>
    </location>
</feature>
<dbReference type="SUPFAM" id="SSF46626">
    <property type="entry name" value="Cytochrome c"/>
    <property type="match status" value="1"/>
</dbReference>
<dbReference type="EMBL" id="CP137578">
    <property type="protein sequence ID" value="WOX28443.1"/>
    <property type="molecule type" value="Genomic_DNA"/>
</dbReference>
<sequence>MKICRLVVAFIAVLIAMPSLANSAYNMRQGVTDISHQVYELHMTIFLICCVIGVIVFGIMFWALIKHRKSKGVVAAQFHESTKVEILWTAIPFLILIGMAIPATKTLIAMEDTSKADLTIKVTGSQWKWHYEYMGHDVEFYSLLSTPKDEISDLKEKNENYLLEVDKHLVIPTDRKVRFLMTSDDVIHSWWVPDFAVKKDANPGFINEAWTKVNDEGIYRGQCAELCGKDHGFMPVVVEAVSPDKFDSWLNDAKAEKAKAEAESQAVAQQTLSKEELMEVGEQTYMAYCAACHQPTGLGLPGVFPAMKGSKVVTGDIKAHIDILLLGRPGTAMQSFAKQLTIKQIAGVITYKRNSWGNDTGDVIQPSQIQREIDALEEGK</sequence>
<dbReference type="InterPro" id="IPR036909">
    <property type="entry name" value="Cyt_c-like_dom_sf"/>
</dbReference>
<keyword evidence="6 17" id="KW-0812">Transmembrane</keyword>
<keyword evidence="13 19" id="KW-0472">Membrane</keyword>
<dbReference type="InterPro" id="IPR008972">
    <property type="entry name" value="Cupredoxin"/>
</dbReference>
<evidence type="ECO:0000256" key="3">
    <source>
        <dbReference type="ARBA" id="ARBA00022448"/>
    </source>
</evidence>
<dbReference type="InterPro" id="IPR014222">
    <property type="entry name" value="Cyt_c_oxidase_su2"/>
</dbReference>
<evidence type="ECO:0000256" key="8">
    <source>
        <dbReference type="ARBA" id="ARBA00022967"/>
    </source>
</evidence>
<evidence type="ECO:0000313" key="26">
    <source>
        <dbReference type="Proteomes" id="UP000646877"/>
    </source>
</evidence>
<keyword evidence="8" id="KW-1278">Translocase</keyword>
<organism evidence="24 26">
    <name type="scientific">Pseudoalteromonas maricaloris</name>
    <dbReference type="NCBI Taxonomy" id="184924"/>
    <lineage>
        <taxon>Bacteria</taxon>
        <taxon>Pseudomonadati</taxon>
        <taxon>Pseudomonadota</taxon>
        <taxon>Gammaproteobacteria</taxon>
        <taxon>Alteromonadales</taxon>
        <taxon>Pseudoalteromonadaceae</taxon>
        <taxon>Pseudoalteromonas</taxon>
    </lineage>
</organism>
<dbReference type="Proteomes" id="UP000646877">
    <property type="component" value="Unassembled WGS sequence"/>
</dbReference>
<evidence type="ECO:0000256" key="19">
    <source>
        <dbReference type="SAM" id="Phobius"/>
    </source>
</evidence>
<dbReference type="GO" id="GO:0005886">
    <property type="term" value="C:plasma membrane"/>
    <property type="evidence" value="ECO:0007669"/>
    <property type="project" value="UniProtKB-SubCell"/>
</dbReference>
<keyword evidence="4 16" id="KW-0349">Heme</keyword>
<dbReference type="InterPro" id="IPR009056">
    <property type="entry name" value="Cyt_c-like_dom"/>
</dbReference>
<dbReference type="Pfam" id="PF02790">
    <property type="entry name" value="COX2_TM"/>
    <property type="match status" value="1"/>
</dbReference>
<evidence type="ECO:0000256" key="12">
    <source>
        <dbReference type="ARBA" id="ARBA00023008"/>
    </source>
</evidence>
<dbReference type="Proteomes" id="UP001304419">
    <property type="component" value="Chromosome 1"/>
</dbReference>
<dbReference type="Pfam" id="PF13442">
    <property type="entry name" value="Cytochrome_CBB3"/>
    <property type="match status" value="1"/>
</dbReference>
<dbReference type="GO" id="GO:0042773">
    <property type="term" value="P:ATP synthesis coupled electron transport"/>
    <property type="evidence" value="ECO:0007669"/>
    <property type="project" value="TreeGrafter"/>
</dbReference>
<keyword evidence="7 16" id="KW-0479">Metal-binding</keyword>
<evidence type="ECO:0000313" key="24">
    <source>
        <dbReference type="EMBL" id="NLR24211.1"/>
    </source>
</evidence>
<evidence type="ECO:0000256" key="9">
    <source>
        <dbReference type="ARBA" id="ARBA00022982"/>
    </source>
</evidence>
<keyword evidence="5 17" id="KW-0679">Respiratory chain</keyword>
<comment type="function">
    <text evidence="14 18">Subunits I and II form the functional core of the enzyme complex. Electrons originating in cytochrome c are transferred via heme a and Cu(A) to the binuclear center formed by heme a3 and Cu(B).</text>
</comment>
<keyword evidence="11 16" id="KW-0408">Iron</keyword>
<feature type="chain" id="PRO_5034587590" description="Cytochrome c oxidase subunit 2" evidence="20">
    <location>
        <begin position="22"/>
        <end position="380"/>
    </location>
</feature>
<dbReference type="GO" id="GO:0016491">
    <property type="term" value="F:oxidoreductase activity"/>
    <property type="evidence" value="ECO:0007669"/>
    <property type="project" value="UniProtKB-KW"/>
</dbReference>
<feature type="domain" description="Cytochrome c" evidence="23">
    <location>
        <begin position="276"/>
        <end position="356"/>
    </location>
</feature>
<gene>
    <name evidence="24" type="primary">coxB</name>
    <name evidence="24" type="ORF">F9Y85_23425</name>
    <name evidence="25" type="ORF">R5H13_17755</name>
</gene>
<dbReference type="InterPro" id="IPR011759">
    <property type="entry name" value="Cyt_c_oxidase_su2_TM_dom"/>
</dbReference>
<dbReference type="GO" id="GO:0005507">
    <property type="term" value="F:copper ion binding"/>
    <property type="evidence" value="ECO:0007669"/>
    <property type="project" value="InterPro"/>
</dbReference>
<dbReference type="SUPFAM" id="SSF49503">
    <property type="entry name" value="Cupredoxins"/>
    <property type="match status" value="1"/>
</dbReference>
<dbReference type="RefSeq" id="WP_130125760.1">
    <property type="nucleotide sequence ID" value="NZ_CBCSDF010000027.1"/>
</dbReference>
<evidence type="ECO:0000256" key="2">
    <source>
        <dbReference type="ARBA" id="ARBA00007866"/>
    </source>
</evidence>
<evidence type="ECO:0000256" key="20">
    <source>
        <dbReference type="SAM" id="SignalP"/>
    </source>
</evidence>
<dbReference type="PROSITE" id="PS51007">
    <property type="entry name" value="CYTC"/>
    <property type="match status" value="1"/>
</dbReference>
<dbReference type="GO" id="GO:0020037">
    <property type="term" value="F:heme binding"/>
    <property type="evidence" value="ECO:0007669"/>
    <property type="project" value="InterPro"/>
</dbReference>
<evidence type="ECO:0000256" key="4">
    <source>
        <dbReference type="ARBA" id="ARBA00022617"/>
    </source>
</evidence>
<comment type="similarity">
    <text evidence="2 17">Belongs to the cytochrome c oxidase subunit 2 family.</text>
</comment>
<evidence type="ECO:0000256" key="11">
    <source>
        <dbReference type="ARBA" id="ARBA00023004"/>
    </source>
</evidence>